<dbReference type="Pfam" id="PF06415">
    <property type="entry name" value="iPGM_N"/>
    <property type="match status" value="1"/>
</dbReference>
<dbReference type="GO" id="GO:0006007">
    <property type="term" value="P:glucose catabolic process"/>
    <property type="evidence" value="ECO:0007669"/>
    <property type="project" value="InterPro"/>
</dbReference>
<dbReference type="SUPFAM" id="SSF64158">
    <property type="entry name" value="2,3-Bisphosphoglycerate-independent phosphoglycerate mutase, substrate-binding domain"/>
    <property type="match status" value="1"/>
</dbReference>
<evidence type="ECO:0000256" key="10">
    <source>
        <dbReference type="HAMAP-Rule" id="MF_01038"/>
    </source>
</evidence>
<dbReference type="InterPro" id="IPR036646">
    <property type="entry name" value="PGAM_B_sf"/>
</dbReference>
<evidence type="ECO:0000256" key="13">
    <source>
        <dbReference type="PIRSR" id="PIRSR001492-3"/>
    </source>
</evidence>
<keyword evidence="6 13" id="KW-0479">Metal-binding</keyword>
<dbReference type="Gene3D" id="3.40.1450.10">
    <property type="entry name" value="BPG-independent phosphoglycerate mutase, domain B"/>
    <property type="match status" value="1"/>
</dbReference>
<feature type="binding site" evidence="10 12">
    <location>
        <begin position="264"/>
        <end position="267"/>
    </location>
    <ligand>
        <name>substrate</name>
    </ligand>
</feature>
<dbReference type="InterPro" id="IPR006124">
    <property type="entry name" value="Metalloenzyme"/>
</dbReference>
<feature type="domain" description="BPG-independent PGAM N-terminal" evidence="15">
    <location>
        <begin position="86"/>
        <end position="323"/>
    </location>
</feature>
<dbReference type="InterPro" id="IPR017850">
    <property type="entry name" value="Alkaline_phosphatase_core_sf"/>
</dbReference>
<evidence type="ECO:0000313" key="16">
    <source>
        <dbReference type="EMBL" id="KKQ87356.1"/>
    </source>
</evidence>
<keyword evidence="7 10" id="KW-0324">Glycolysis</keyword>
<feature type="binding site" evidence="10 12">
    <location>
        <begin position="157"/>
        <end position="158"/>
    </location>
    <ligand>
        <name>substrate</name>
    </ligand>
</feature>
<dbReference type="PANTHER" id="PTHR31637">
    <property type="entry name" value="2,3-BISPHOSPHOGLYCERATE-INDEPENDENT PHOSPHOGLYCERATE MUTASE"/>
    <property type="match status" value="1"/>
</dbReference>
<reference evidence="16 17" key="1">
    <citation type="journal article" date="2015" name="Nature">
        <title>rRNA introns, odd ribosomes, and small enigmatic genomes across a large radiation of phyla.</title>
        <authorList>
            <person name="Brown C.T."/>
            <person name="Hug L.A."/>
            <person name="Thomas B.C."/>
            <person name="Sharon I."/>
            <person name="Castelle C.J."/>
            <person name="Singh A."/>
            <person name="Wilkins M.J."/>
            <person name="Williams K.H."/>
            <person name="Banfield J.F."/>
        </authorList>
    </citation>
    <scope>NUCLEOTIDE SEQUENCE [LARGE SCALE GENOMIC DNA]</scope>
</reference>
<dbReference type="PATRIC" id="fig|1618571.3.peg.289"/>
<comment type="cofactor">
    <cofactor evidence="2">
        <name>Mn(2+)</name>
        <dbReference type="ChEBI" id="CHEBI:29035"/>
    </cofactor>
</comment>
<feature type="binding site" evidence="10 12">
    <location>
        <position position="127"/>
    </location>
    <ligand>
        <name>substrate</name>
    </ligand>
</feature>
<feature type="binding site" evidence="13">
    <location>
        <position position="434"/>
    </location>
    <ligand>
        <name>Mn(2+)</name>
        <dbReference type="ChEBI" id="CHEBI:29035"/>
        <label>1</label>
    </ligand>
</feature>
<dbReference type="PIRSF" id="PIRSF001492">
    <property type="entry name" value="IPGAM"/>
    <property type="match status" value="1"/>
</dbReference>
<feature type="binding site" evidence="13">
    <location>
        <position position="490"/>
    </location>
    <ligand>
        <name>Mn(2+)</name>
        <dbReference type="ChEBI" id="CHEBI:29035"/>
        <label>1</label>
    </ligand>
</feature>
<keyword evidence="9 10" id="KW-0413">Isomerase</keyword>
<evidence type="ECO:0000256" key="2">
    <source>
        <dbReference type="ARBA" id="ARBA00001936"/>
    </source>
</evidence>
<accession>A0A0G0PDJ3</accession>
<evidence type="ECO:0000256" key="5">
    <source>
        <dbReference type="ARBA" id="ARBA00008819"/>
    </source>
</evidence>
<dbReference type="GO" id="GO:0004619">
    <property type="term" value="F:phosphoglycerate mutase activity"/>
    <property type="evidence" value="ECO:0007669"/>
    <property type="project" value="UniProtKB-UniRule"/>
</dbReference>
<dbReference type="NCBIfam" id="TIGR01307">
    <property type="entry name" value="pgm_bpd_ind"/>
    <property type="match status" value="1"/>
</dbReference>
<evidence type="ECO:0000256" key="12">
    <source>
        <dbReference type="PIRSR" id="PIRSR001492-2"/>
    </source>
</evidence>
<dbReference type="GO" id="GO:0006096">
    <property type="term" value="P:glycolytic process"/>
    <property type="evidence" value="ECO:0007669"/>
    <property type="project" value="UniProtKB-UniRule"/>
</dbReference>
<dbReference type="SUPFAM" id="SSF53649">
    <property type="entry name" value="Alkaline phosphatase-like"/>
    <property type="match status" value="1"/>
</dbReference>
<feature type="binding site" evidence="10 12">
    <location>
        <position position="363"/>
    </location>
    <ligand>
        <name>substrate</name>
    </ligand>
</feature>
<feature type="binding site" evidence="13">
    <location>
        <position position="472"/>
    </location>
    <ligand>
        <name>Mn(2+)</name>
        <dbReference type="ChEBI" id="CHEBI:29035"/>
        <label>2</label>
    </ligand>
</feature>
<dbReference type="GO" id="GO:0030145">
    <property type="term" value="F:manganese ion binding"/>
    <property type="evidence" value="ECO:0007669"/>
    <property type="project" value="InterPro"/>
</dbReference>
<feature type="binding site" evidence="13">
    <location>
        <position position="430"/>
    </location>
    <ligand>
        <name>Mn(2+)</name>
        <dbReference type="ChEBI" id="CHEBI:29035"/>
        <label>1</label>
    </ligand>
</feature>
<evidence type="ECO:0000256" key="4">
    <source>
        <dbReference type="ARBA" id="ARBA00004798"/>
    </source>
</evidence>
<comment type="pathway">
    <text evidence="4 10">Carbohydrate degradation; glycolysis; pyruvate from D-glyceraldehyde 3-phosphate: step 3/5.</text>
</comment>
<evidence type="ECO:0000256" key="3">
    <source>
        <dbReference type="ARBA" id="ARBA00002315"/>
    </source>
</evidence>
<evidence type="ECO:0000256" key="9">
    <source>
        <dbReference type="ARBA" id="ARBA00023235"/>
    </source>
</evidence>
<gene>
    <name evidence="10" type="primary">gpmI</name>
    <name evidence="16" type="ORF">UT10_C0007G0014</name>
</gene>
<dbReference type="UniPathway" id="UPA00109">
    <property type="reaction ID" value="UER00186"/>
</dbReference>
<evidence type="ECO:0000256" key="7">
    <source>
        <dbReference type="ARBA" id="ARBA00023152"/>
    </source>
</evidence>
<evidence type="ECO:0000256" key="6">
    <source>
        <dbReference type="ARBA" id="ARBA00022723"/>
    </source>
</evidence>
<evidence type="ECO:0000259" key="15">
    <source>
        <dbReference type="Pfam" id="PF06415"/>
    </source>
</evidence>
<name>A0A0G0PDJ3_9BACT</name>
<feature type="binding site" evidence="13">
    <location>
        <position position="471"/>
    </location>
    <ligand>
        <name>Mn(2+)</name>
        <dbReference type="ChEBI" id="CHEBI:29035"/>
        <label>2</label>
    </ligand>
</feature>
<dbReference type="EMBL" id="LBVN01000007">
    <property type="protein sequence ID" value="KKQ87356.1"/>
    <property type="molecule type" value="Genomic_DNA"/>
</dbReference>
<feature type="binding site" evidence="10 12">
    <location>
        <position position="189"/>
    </location>
    <ligand>
        <name>substrate</name>
    </ligand>
</feature>
<evidence type="ECO:0000256" key="11">
    <source>
        <dbReference type="NCBIfam" id="TIGR01307"/>
    </source>
</evidence>
<comment type="caution">
    <text evidence="16">The sequence shown here is derived from an EMBL/GenBank/DDBJ whole genome shotgun (WGS) entry which is preliminary data.</text>
</comment>
<dbReference type="InterPro" id="IPR011258">
    <property type="entry name" value="BPG-indep_PGM_N"/>
</dbReference>
<dbReference type="EC" id="5.4.2.12" evidence="10 11"/>
<feature type="domain" description="Metalloenzyme" evidence="14">
    <location>
        <begin position="10"/>
        <end position="530"/>
    </location>
</feature>
<feature type="binding site" evidence="10 12">
    <location>
        <position position="195"/>
    </location>
    <ligand>
        <name>substrate</name>
    </ligand>
</feature>
<protein>
    <recommendedName>
        <fullName evidence="10 11">2,3-bisphosphoglycerate-independent phosphoglycerate mutase</fullName>
        <shortName evidence="10">BPG-independent PGAM</shortName>
        <shortName evidence="10">Phosphoglyceromutase</shortName>
        <shortName evidence="10">iPGM</shortName>
        <ecNumber evidence="10 11">5.4.2.12</ecNumber>
    </recommendedName>
</protein>
<dbReference type="Proteomes" id="UP000033944">
    <property type="component" value="Unassembled WGS sequence"/>
</dbReference>
<comment type="caution">
    <text evidence="10">Lacks conserved residue(s) required for the propagation of feature annotation.</text>
</comment>
<dbReference type="CDD" id="cd16010">
    <property type="entry name" value="iPGM"/>
    <property type="match status" value="1"/>
</dbReference>
<dbReference type="HAMAP" id="MF_01038">
    <property type="entry name" value="GpmI"/>
    <property type="match status" value="1"/>
</dbReference>
<dbReference type="Gene3D" id="3.40.720.10">
    <property type="entry name" value="Alkaline Phosphatase, subunit A"/>
    <property type="match status" value="1"/>
</dbReference>
<evidence type="ECO:0000256" key="1">
    <source>
        <dbReference type="ARBA" id="ARBA00000370"/>
    </source>
</evidence>
<comment type="subunit">
    <text evidence="10">Monomer.</text>
</comment>
<dbReference type="PANTHER" id="PTHR31637:SF0">
    <property type="entry name" value="2,3-BISPHOSPHOGLYCERATE-INDEPENDENT PHOSPHOGLYCERATE MUTASE"/>
    <property type="match status" value="1"/>
</dbReference>
<comment type="function">
    <text evidence="3 10">Catalyzes the interconversion of 2-phosphoglycerate and 3-phosphoglycerate.</text>
</comment>
<comment type="catalytic activity">
    <reaction evidence="1 10">
        <text>(2R)-2-phosphoglycerate = (2R)-3-phosphoglycerate</text>
        <dbReference type="Rhea" id="RHEA:15901"/>
        <dbReference type="ChEBI" id="CHEBI:58272"/>
        <dbReference type="ChEBI" id="CHEBI:58289"/>
        <dbReference type="EC" id="5.4.2.12"/>
    </reaction>
</comment>
<dbReference type="AlphaFoldDB" id="A0A0G0PDJ3"/>
<dbReference type="GO" id="GO:0005829">
    <property type="term" value="C:cytosol"/>
    <property type="evidence" value="ECO:0007669"/>
    <property type="project" value="TreeGrafter"/>
</dbReference>
<dbReference type="FunFam" id="3.40.1450.10:FF:000002">
    <property type="entry name" value="2,3-bisphosphoglycerate-independent phosphoglycerate mutase"/>
    <property type="match status" value="1"/>
</dbReference>
<feature type="binding site" evidence="13">
    <location>
        <position position="16"/>
    </location>
    <ligand>
        <name>Mn(2+)</name>
        <dbReference type="ChEBI" id="CHEBI:29035"/>
        <label>2</label>
    </ligand>
</feature>
<sequence length="547" mass="60519">MSLNSKPKFVVLVILDGWGIATPGAGNAITLSNTPNINKFLASYPHTQLEAAGQAVGLPRGEDGNTETGHINLGAGSIIYQDLERINMSISDGSFFENKILLSAIENSKKNNSNLHLMGLIGTGGVHSNLNHLYALIHLAALHKFNSLYLHLFTDGRDSPQTSSKAVLAGIQKLLDKEKVGSIASIMGRYWAMDRDQRWDRTEKAYKALTQGTGKIYDNIATAMDDSYSKGITDEFIEPILIKNKEGKINLISKNDSAIFFNFRVDRPRQLTKAFVYKDFASAKSDYDSNPYKKTPTDPSSIKLFERGARIENLFFVTMTEYSRSLVDEGTQVAFPPDTVTMPLSSVISNNNLRQLKVTESEKERFVTFYFNGFREKPFTNEEKVIIPSSKVPTYDQKPEMMAQEITSVLVEKLKNGDYSFALVNYPNADMVGHTGNIGPTVKAVEKVDEQLGILANFALAYEGALLITADHGNAEEMINLKTGEIDTEHSNNNVPFVCVFRPLLNHSQTLKVGILADIAPTVLSLLEVQAPASMTGRDLLKEIKNF</sequence>
<proteinExistence type="inferred from homology"/>
<evidence type="ECO:0000313" key="17">
    <source>
        <dbReference type="Proteomes" id="UP000033944"/>
    </source>
</evidence>
<keyword evidence="8 13" id="KW-0464">Manganese</keyword>
<dbReference type="InterPro" id="IPR005995">
    <property type="entry name" value="Pgm_bpd_ind"/>
</dbReference>
<evidence type="ECO:0000256" key="8">
    <source>
        <dbReference type="ARBA" id="ARBA00023211"/>
    </source>
</evidence>
<evidence type="ECO:0000259" key="14">
    <source>
        <dbReference type="Pfam" id="PF01676"/>
    </source>
</evidence>
<dbReference type="Pfam" id="PF01676">
    <property type="entry name" value="Metalloenzyme"/>
    <property type="match status" value="1"/>
</dbReference>
<comment type="similarity">
    <text evidence="5 10">Belongs to the BPG-independent phosphoglycerate mutase family.</text>
</comment>
<organism evidence="16 17">
    <name type="scientific">Candidatus Woesebacteria bacterium GW2011_GWB1_38_8b</name>
    <dbReference type="NCBI Taxonomy" id="1618571"/>
    <lineage>
        <taxon>Bacteria</taxon>
        <taxon>Candidatus Woeseibacteriota</taxon>
    </lineage>
</organism>